<dbReference type="PANTHER" id="PTHR12778">
    <property type="entry name" value="SOLUTE CARRIER FAMILY 33 ACETYL-COA TRANSPORTER -RELATED"/>
    <property type="match status" value="1"/>
</dbReference>
<feature type="transmembrane region" description="Helical" evidence="6">
    <location>
        <begin position="305"/>
        <end position="334"/>
    </location>
</feature>
<evidence type="ECO:0000256" key="6">
    <source>
        <dbReference type="SAM" id="Phobius"/>
    </source>
</evidence>
<accession>A0AAC8ZV59</accession>
<protein>
    <submittedName>
        <fullName evidence="7">MFS transporter</fullName>
    </submittedName>
</protein>
<dbReference type="EMBL" id="CP012403">
    <property type="protein sequence ID" value="ALG73387.1"/>
    <property type="molecule type" value="Genomic_DNA"/>
</dbReference>
<name>A0AAC8ZV59_9PROT</name>
<gene>
    <name evidence="7" type="ORF">AL072_20300</name>
</gene>
<evidence type="ECO:0000313" key="8">
    <source>
        <dbReference type="Proteomes" id="UP000069935"/>
    </source>
</evidence>
<feature type="transmembrane region" description="Helical" evidence="6">
    <location>
        <begin position="142"/>
        <end position="162"/>
    </location>
</feature>
<dbReference type="PANTHER" id="PTHR12778:SF10">
    <property type="entry name" value="MAJOR FACILITATOR SUPERFAMILY DOMAIN-CONTAINING PROTEIN 3"/>
    <property type="match status" value="1"/>
</dbReference>
<dbReference type="RefSeq" id="WP_045584065.1">
    <property type="nucleotide sequence ID" value="NZ_CP012403.1"/>
</dbReference>
<feature type="transmembrane region" description="Helical" evidence="6">
    <location>
        <begin position="84"/>
        <end position="111"/>
    </location>
</feature>
<dbReference type="GO" id="GO:0008521">
    <property type="term" value="F:acetyl-CoA transmembrane transporter activity"/>
    <property type="evidence" value="ECO:0007669"/>
    <property type="project" value="InterPro"/>
</dbReference>
<feature type="transmembrane region" description="Helical" evidence="6">
    <location>
        <begin position="275"/>
        <end position="293"/>
    </location>
</feature>
<dbReference type="InterPro" id="IPR036259">
    <property type="entry name" value="MFS_trans_sf"/>
</dbReference>
<keyword evidence="3 6" id="KW-0812">Transmembrane</keyword>
<comment type="subcellular location">
    <subcellularLocation>
        <location evidence="1">Membrane</location>
        <topology evidence="1">Multi-pass membrane protein</topology>
    </subcellularLocation>
</comment>
<dbReference type="KEGG" id="ati:AL072_20300"/>
<keyword evidence="4 6" id="KW-1133">Transmembrane helix</keyword>
<feature type="transmembrane region" description="Helical" evidence="6">
    <location>
        <begin position="215"/>
        <end position="238"/>
    </location>
</feature>
<dbReference type="InterPro" id="IPR014090">
    <property type="entry name" value="Siderophore_transpt_RhtX/FptX"/>
</dbReference>
<evidence type="ECO:0000256" key="1">
    <source>
        <dbReference type="ARBA" id="ARBA00004141"/>
    </source>
</evidence>
<feature type="transmembrane region" description="Helical" evidence="6">
    <location>
        <begin position="169"/>
        <end position="188"/>
    </location>
</feature>
<organism evidence="7 8">
    <name type="scientific">Azospirillum thiophilum</name>
    <dbReference type="NCBI Taxonomy" id="528244"/>
    <lineage>
        <taxon>Bacteria</taxon>
        <taxon>Pseudomonadati</taxon>
        <taxon>Pseudomonadota</taxon>
        <taxon>Alphaproteobacteria</taxon>
        <taxon>Rhodospirillales</taxon>
        <taxon>Azospirillaceae</taxon>
        <taxon>Azospirillum</taxon>
    </lineage>
</organism>
<keyword evidence="2" id="KW-0813">Transport</keyword>
<dbReference type="Gene3D" id="1.20.1250.20">
    <property type="entry name" value="MFS general substrate transporter like domains"/>
    <property type="match status" value="1"/>
</dbReference>
<reference evidence="8" key="1">
    <citation type="submission" date="2015-12" db="EMBL/GenBank/DDBJ databases">
        <title>Complete Genome Sequence of Azospirillum thiophilum BV-S.</title>
        <authorList>
            <person name="Fomenkov A."/>
            <person name="Vincze T."/>
            <person name="Grabovich M."/>
            <person name="Dubinina G."/>
            <person name="Orlova M."/>
            <person name="Belousova E."/>
            <person name="Roberts R.J."/>
        </authorList>
    </citation>
    <scope>NUCLEOTIDE SEQUENCE [LARGE SCALE GENOMIC DNA]</scope>
    <source>
        <strain evidence="8">BV-S</strain>
    </source>
</reference>
<dbReference type="Proteomes" id="UP000069935">
    <property type="component" value="Chromosome 3"/>
</dbReference>
<sequence length="406" mass="40160">MKTRAFAFALIGALYFTQGIPLGLAMEALPGLLRQQGAPLDRLAFLPLVGLPWVLKFLWAPLVDDRWSPRLGRRRSWVLPMQGLVLLCLLAAAALGLSADTAGMAVALFAVASLASATQDTATDGLAAERFAGPDLARANGLQVAGTMTGFFFGGSGCLTIAGLFGTRAALLSVASVVAAGLLLALLWREPAAAAAPRGGASLGGFLRRPGSLRLLAVALLSAVTASAGFGLWKLFLLDSGWSLAEVGRLGLASGAVTVALGCGGGAWLVGRLGAWPVLALGLAASLSAAAGWGAQALGMASATWVAGLAAGLGAAGTGAASVAAMALAMGFAARAGQAGTDMTAVQSTRDLGEIGTSAAVTGLAAGLGYGTAFAGMGAAALLALAAVAAAHRTAPLRSAGEELRA</sequence>
<dbReference type="GO" id="GO:0016020">
    <property type="term" value="C:membrane"/>
    <property type="evidence" value="ECO:0007669"/>
    <property type="project" value="UniProtKB-SubCell"/>
</dbReference>
<dbReference type="InterPro" id="IPR024371">
    <property type="entry name" value="AcetylCoA_trans_1-like"/>
</dbReference>
<dbReference type="NCBIfam" id="TIGR02718">
    <property type="entry name" value="sider_RhtX_FptX"/>
    <property type="match status" value="1"/>
</dbReference>
<feature type="transmembrane region" description="Helical" evidence="6">
    <location>
        <begin position="368"/>
        <end position="391"/>
    </location>
</feature>
<dbReference type="SUPFAM" id="SSF103473">
    <property type="entry name" value="MFS general substrate transporter"/>
    <property type="match status" value="1"/>
</dbReference>
<feature type="transmembrane region" description="Helical" evidence="6">
    <location>
        <begin position="250"/>
        <end position="269"/>
    </location>
</feature>
<dbReference type="Pfam" id="PF13000">
    <property type="entry name" value="Acatn"/>
    <property type="match status" value="1"/>
</dbReference>
<keyword evidence="8" id="KW-1185">Reference proteome</keyword>
<dbReference type="AlphaFoldDB" id="A0AAC8ZV59"/>
<feature type="transmembrane region" description="Helical" evidence="6">
    <location>
        <begin position="43"/>
        <end position="63"/>
    </location>
</feature>
<dbReference type="InterPro" id="IPR004752">
    <property type="entry name" value="AmpG_permease/AT-1"/>
</dbReference>
<keyword evidence="5 6" id="KW-0472">Membrane</keyword>
<dbReference type="GO" id="GO:0035348">
    <property type="term" value="P:acetyl-CoA transmembrane transport"/>
    <property type="evidence" value="ECO:0007669"/>
    <property type="project" value="InterPro"/>
</dbReference>
<evidence type="ECO:0000256" key="2">
    <source>
        <dbReference type="ARBA" id="ARBA00022448"/>
    </source>
</evidence>
<evidence type="ECO:0000256" key="3">
    <source>
        <dbReference type="ARBA" id="ARBA00022692"/>
    </source>
</evidence>
<evidence type="ECO:0000256" key="5">
    <source>
        <dbReference type="ARBA" id="ARBA00023136"/>
    </source>
</evidence>
<proteinExistence type="predicted"/>
<evidence type="ECO:0000256" key="4">
    <source>
        <dbReference type="ARBA" id="ARBA00022989"/>
    </source>
</evidence>
<reference evidence="7 8" key="2">
    <citation type="journal article" date="2016" name="Genome Announc.">
        <title>Complete Genome Sequence of a Strain of Azospirillum thiophilum Isolated from a Sulfide Spring.</title>
        <authorList>
            <person name="Fomenkov A."/>
            <person name="Vincze T."/>
            <person name="Grabovich M."/>
            <person name="Anton B.P."/>
            <person name="Dubinina G."/>
            <person name="Orlova M."/>
            <person name="Belousova E."/>
            <person name="Roberts R.J."/>
        </authorList>
    </citation>
    <scope>NUCLEOTIDE SEQUENCE [LARGE SCALE GENOMIC DNA]</scope>
    <source>
        <strain evidence="7 8">BV-S</strain>
    </source>
</reference>
<evidence type="ECO:0000313" key="7">
    <source>
        <dbReference type="EMBL" id="ALG73387.1"/>
    </source>
</evidence>